<accession>A0A158KJB9</accession>
<dbReference type="PANTHER" id="PTHR42996:SF1">
    <property type="entry name" value="PHOSPHATE-BINDING PROTEIN PSTS"/>
    <property type="match status" value="1"/>
</dbReference>
<dbReference type="EMBL" id="FCON02000095">
    <property type="protein sequence ID" value="SAL80660.1"/>
    <property type="molecule type" value="Genomic_DNA"/>
</dbReference>
<feature type="signal peptide" evidence="8">
    <location>
        <begin position="1"/>
        <end position="24"/>
    </location>
</feature>
<dbReference type="PANTHER" id="PTHR42996">
    <property type="entry name" value="PHOSPHATE-BINDING PROTEIN PSTS"/>
    <property type="match status" value="1"/>
</dbReference>
<keyword evidence="11" id="KW-1185">Reference proteome</keyword>
<name>A0A158KJB9_9BURK</name>
<evidence type="ECO:0000256" key="6">
    <source>
        <dbReference type="ARBA" id="ARBA00022592"/>
    </source>
</evidence>
<dbReference type="NCBIfam" id="TIGR00975">
    <property type="entry name" value="3a0107s03"/>
    <property type="match status" value="1"/>
</dbReference>
<dbReference type="GO" id="GO:0043190">
    <property type="term" value="C:ATP-binding cassette (ABC) transporter complex"/>
    <property type="evidence" value="ECO:0007669"/>
    <property type="project" value="InterPro"/>
</dbReference>
<dbReference type="AlphaFoldDB" id="A0A158KJB9"/>
<keyword evidence="8" id="KW-0732">Signal</keyword>
<evidence type="ECO:0000313" key="10">
    <source>
        <dbReference type="EMBL" id="SAL80660.1"/>
    </source>
</evidence>
<dbReference type="Pfam" id="PF12849">
    <property type="entry name" value="PBP_like_2"/>
    <property type="match status" value="1"/>
</dbReference>
<dbReference type="SUPFAM" id="SSF53850">
    <property type="entry name" value="Periplasmic binding protein-like II"/>
    <property type="match status" value="1"/>
</dbReference>
<protein>
    <recommendedName>
        <fullName evidence="4 7">Phosphate-binding protein PstS</fullName>
    </recommendedName>
</protein>
<gene>
    <name evidence="10" type="ORF">AWB68_05908</name>
</gene>
<evidence type="ECO:0000256" key="2">
    <source>
        <dbReference type="ARBA" id="ARBA00008725"/>
    </source>
</evidence>
<keyword evidence="5 7" id="KW-0813">Transport</keyword>
<dbReference type="GO" id="GO:0042301">
    <property type="term" value="F:phosphate ion binding"/>
    <property type="evidence" value="ECO:0007669"/>
    <property type="project" value="InterPro"/>
</dbReference>
<dbReference type="InterPro" id="IPR024370">
    <property type="entry name" value="PBP_domain"/>
</dbReference>
<comment type="similarity">
    <text evidence="2 7">Belongs to the PstS family.</text>
</comment>
<evidence type="ECO:0000313" key="11">
    <source>
        <dbReference type="Proteomes" id="UP000054770"/>
    </source>
</evidence>
<comment type="subunit">
    <text evidence="3 7">The complex is composed of two ATP-binding proteins (PstB), two transmembrane proteins (PstC and PstA) and a solute-binding protein (PstS).</text>
</comment>
<dbReference type="InterPro" id="IPR005673">
    <property type="entry name" value="ABC_phos-bd_PstS"/>
</dbReference>
<dbReference type="Gene3D" id="3.40.190.10">
    <property type="entry name" value="Periplasmic binding protein-like II"/>
    <property type="match status" value="2"/>
</dbReference>
<evidence type="ECO:0000259" key="9">
    <source>
        <dbReference type="Pfam" id="PF12849"/>
    </source>
</evidence>
<dbReference type="CDD" id="cd13565">
    <property type="entry name" value="PBP2_PstS"/>
    <property type="match status" value="1"/>
</dbReference>
<dbReference type="InterPro" id="IPR050962">
    <property type="entry name" value="Phosphate-bind_PstS"/>
</dbReference>
<feature type="domain" description="PBP" evidence="9">
    <location>
        <begin position="26"/>
        <end position="312"/>
    </location>
</feature>
<organism evidence="10 11">
    <name type="scientific">Caballeronia choica</name>
    <dbReference type="NCBI Taxonomy" id="326476"/>
    <lineage>
        <taxon>Bacteria</taxon>
        <taxon>Pseudomonadati</taxon>
        <taxon>Pseudomonadota</taxon>
        <taxon>Betaproteobacteria</taxon>
        <taxon>Burkholderiales</taxon>
        <taxon>Burkholderiaceae</taxon>
        <taxon>Caballeronia</taxon>
    </lineage>
</organism>
<comment type="caution">
    <text evidence="10">The sequence shown here is derived from an EMBL/GenBank/DDBJ whole genome shotgun (WGS) entry which is preliminary data.</text>
</comment>
<evidence type="ECO:0000256" key="7">
    <source>
        <dbReference type="PIRNR" id="PIRNR002756"/>
    </source>
</evidence>
<comment type="function">
    <text evidence="1 7">Part of the ABC transporter complex PstSACB involved in phosphate import.</text>
</comment>
<keyword evidence="6 7" id="KW-0592">Phosphate transport</keyword>
<evidence type="ECO:0000256" key="4">
    <source>
        <dbReference type="ARBA" id="ARBA00021889"/>
    </source>
</evidence>
<evidence type="ECO:0000256" key="3">
    <source>
        <dbReference type="ARBA" id="ARBA00011529"/>
    </source>
</evidence>
<dbReference type="GO" id="GO:0035435">
    <property type="term" value="P:phosphate ion transmembrane transport"/>
    <property type="evidence" value="ECO:0007669"/>
    <property type="project" value="InterPro"/>
</dbReference>
<feature type="chain" id="PRO_5011113280" description="Phosphate-binding protein PstS" evidence="8">
    <location>
        <begin position="25"/>
        <end position="343"/>
    </location>
</feature>
<dbReference type="Proteomes" id="UP000054770">
    <property type="component" value="Unassembled WGS sequence"/>
</dbReference>
<reference evidence="10" key="1">
    <citation type="submission" date="2016-01" db="EMBL/GenBank/DDBJ databases">
        <authorList>
            <person name="Peeters C."/>
        </authorList>
    </citation>
    <scope>NUCLEOTIDE SEQUENCE [LARGE SCALE GENOMIC DNA]</scope>
    <source>
        <strain evidence="10">LMG 22940</strain>
    </source>
</reference>
<evidence type="ECO:0000256" key="5">
    <source>
        <dbReference type="ARBA" id="ARBA00022448"/>
    </source>
</evidence>
<evidence type="ECO:0000256" key="8">
    <source>
        <dbReference type="SAM" id="SignalP"/>
    </source>
</evidence>
<proteinExistence type="inferred from homology"/>
<evidence type="ECO:0000256" key="1">
    <source>
        <dbReference type="ARBA" id="ARBA00002841"/>
    </source>
</evidence>
<dbReference type="PIRSF" id="PIRSF002756">
    <property type="entry name" value="PstS"/>
    <property type="match status" value="1"/>
</dbReference>
<sequence length="343" mass="36528">MKLMLKRWQHLLRIALVCIVAVHAASARCADISGAGSTFVYPLLLKWAATYYMKTGQQVSYVPTGSGNGVRQIKAARVTFGASDMPLMPDELRTAGLAQFPLVIGGVVPVVNLGGVGPGQLRLTGPLLADIYLGKIVNWDDPAIAAINPGIHLPDMKILVVHRGDSSGTTFNWASFLSKTSSAWKASVGAGTSVKWPTGVSATGNDGIAIYIKNVEGTIGYVELTYALQRNLSYAAVQNRSGAYVQPSRASFSAAATAADWTQQPDFYQIVTDAPGADAWPITGVVFVILPKAAKDAGSSRAALAFFKWALTEGQADAATEHYVSLPPALVKQIETYWNENIK</sequence>
<dbReference type="RefSeq" id="WP_235028566.1">
    <property type="nucleotide sequence ID" value="NZ_FCON02000095.1"/>
</dbReference>